<evidence type="ECO:0000256" key="10">
    <source>
        <dbReference type="ARBA" id="ARBA00022692"/>
    </source>
</evidence>
<comment type="function">
    <text evidence="14 19">Joins adenosylcobinamide-GDP and alpha-ribazole to generate adenosylcobalamin (Ado-cobalamin). Also synthesizes adenosylcobalamin 5'-phosphate from adenosylcobinamide-GDP and alpha-ribazole 5'-phosphate.</text>
</comment>
<evidence type="ECO:0000256" key="13">
    <source>
        <dbReference type="ARBA" id="ARBA00023136"/>
    </source>
</evidence>
<protein>
    <recommendedName>
        <fullName evidence="6 19">Adenosylcobinamide-GDP ribazoletransferase</fullName>
        <ecNumber evidence="5 19">2.7.8.26</ecNumber>
    </recommendedName>
    <alternativeName>
        <fullName evidence="16 19">Cobalamin synthase</fullName>
    </alternativeName>
    <alternativeName>
        <fullName evidence="15 19">Cobalamin-5'-phosphate synthase</fullName>
    </alternativeName>
</protein>
<keyword evidence="7 19" id="KW-1003">Cell membrane</keyword>
<evidence type="ECO:0000256" key="12">
    <source>
        <dbReference type="ARBA" id="ARBA00022989"/>
    </source>
</evidence>
<feature type="transmembrane region" description="Helical" evidence="19">
    <location>
        <begin position="62"/>
        <end position="85"/>
    </location>
</feature>
<evidence type="ECO:0000256" key="18">
    <source>
        <dbReference type="ARBA" id="ARBA00049504"/>
    </source>
</evidence>
<evidence type="ECO:0000256" key="6">
    <source>
        <dbReference type="ARBA" id="ARBA00015850"/>
    </source>
</evidence>
<dbReference type="PANTHER" id="PTHR34148:SF1">
    <property type="entry name" value="ADENOSYLCOBINAMIDE-GDP RIBAZOLETRANSFERASE"/>
    <property type="match status" value="1"/>
</dbReference>
<dbReference type="Pfam" id="PF02654">
    <property type="entry name" value="CobS"/>
    <property type="match status" value="1"/>
</dbReference>
<keyword evidence="12 19" id="KW-1133">Transmembrane helix</keyword>
<evidence type="ECO:0000256" key="19">
    <source>
        <dbReference type="HAMAP-Rule" id="MF_00719"/>
    </source>
</evidence>
<evidence type="ECO:0000313" key="20">
    <source>
        <dbReference type="EMBL" id="HGS87923.1"/>
    </source>
</evidence>
<evidence type="ECO:0000256" key="15">
    <source>
        <dbReference type="ARBA" id="ARBA00032605"/>
    </source>
</evidence>
<evidence type="ECO:0000256" key="4">
    <source>
        <dbReference type="ARBA" id="ARBA00010561"/>
    </source>
</evidence>
<comment type="catalytic activity">
    <reaction evidence="18 19">
        <text>alpha-ribazole 5'-phosphate + adenosylcob(III)inamide-GDP = adenosylcob(III)alamin 5'-phosphate + GMP + H(+)</text>
        <dbReference type="Rhea" id="RHEA:23560"/>
        <dbReference type="ChEBI" id="CHEBI:15378"/>
        <dbReference type="ChEBI" id="CHEBI:57918"/>
        <dbReference type="ChEBI" id="CHEBI:58115"/>
        <dbReference type="ChEBI" id="CHEBI:60487"/>
        <dbReference type="ChEBI" id="CHEBI:60493"/>
        <dbReference type="EC" id="2.7.8.26"/>
    </reaction>
</comment>
<evidence type="ECO:0000256" key="14">
    <source>
        <dbReference type="ARBA" id="ARBA00025228"/>
    </source>
</evidence>
<keyword evidence="13 19" id="KW-0472">Membrane</keyword>
<dbReference type="NCBIfam" id="TIGR00317">
    <property type="entry name" value="cobS"/>
    <property type="match status" value="1"/>
</dbReference>
<comment type="cofactor">
    <cofactor evidence="1 19">
        <name>Mg(2+)</name>
        <dbReference type="ChEBI" id="CHEBI:18420"/>
    </cofactor>
</comment>
<evidence type="ECO:0000256" key="2">
    <source>
        <dbReference type="ARBA" id="ARBA00004651"/>
    </source>
</evidence>
<dbReference type="EMBL" id="DSXR01000097">
    <property type="protein sequence ID" value="HGS87923.1"/>
    <property type="molecule type" value="Genomic_DNA"/>
</dbReference>
<proteinExistence type="inferred from homology"/>
<dbReference type="PANTHER" id="PTHR34148">
    <property type="entry name" value="ADENOSYLCOBINAMIDE-GDP RIBAZOLETRANSFERASE"/>
    <property type="match status" value="1"/>
</dbReference>
<keyword evidence="11 19" id="KW-0460">Magnesium</keyword>
<feature type="transmembrane region" description="Helical" evidence="19">
    <location>
        <begin position="193"/>
        <end position="211"/>
    </location>
</feature>
<comment type="pathway">
    <text evidence="3 19">Cofactor biosynthesis; adenosylcobalamin biosynthesis; adenosylcobalamin from cob(II)yrinate a,c-diamide: step 7/7.</text>
</comment>
<feature type="transmembrane region" description="Helical" evidence="19">
    <location>
        <begin position="106"/>
        <end position="129"/>
    </location>
</feature>
<dbReference type="GO" id="GO:0008818">
    <property type="term" value="F:cobalamin 5'-phosphate synthase activity"/>
    <property type="evidence" value="ECO:0007669"/>
    <property type="project" value="UniProtKB-UniRule"/>
</dbReference>
<comment type="subcellular location">
    <subcellularLocation>
        <location evidence="2 19">Cell membrane</location>
        <topology evidence="2 19">Multi-pass membrane protein</topology>
    </subcellularLocation>
</comment>
<dbReference type="EC" id="2.7.8.26" evidence="5 19"/>
<evidence type="ECO:0000256" key="16">
    <source>
        <dbReference type="ARBA" id="ARBA00032853"/>
    </source>
</evidence>
<reference evidence="20" key="1">
    <citation type="journal article" date="2020" name="mSystems">
        <title>Genome- and Community-Level Interaction Insights into Carbon Utilization and Element Cycling Functions of Hydrothermarchaeota in Hydrothermal Sediment.</title>
        <authorList>
            <person name="Zhou Z."/>
            <person name="Liu Y."/>
            <person name="Xu W."/>
            <person name="Pan J."/>
            <person name="Luo Z.H."/>
            <person name="Li M."/>
        </authorList>
    </citation>
    <scope>NUCLEOTIDE SEQUENCE [LARGE SCALE GENOMIC DNA]</scope>
    <source>
        <strain evidence="20">SpSt-556</strain>
    </source>
</reference>
<evidence type="ECO:0000256" key="3">
    <source>
        <dbReference type="ARBA" id="ARBA00004663"/>
    </source>
</evidence>
<sequence>MNDLRTAINFLTVIPWRGRPDQPPASLGKAAGWFPLVGATIGLLSALAYAGLAAVLPPFPAAVLAAAVWIGLSGGLHLDGLADCCDGMLAAVSRERRLEIMKDPRLGTFGGLGLMLAVLLKIGLLAGLAPAGELMALPLAAALGRWLLLPSAFQPLARPGGMGAAFASSVNRNTLLLASLWLLPLAALNGWRGLAGLLLALAAAALIWRTARQRLGGVTGDVFGLLVETGELCVLLVFNLRWPF</sequence>
<comment type="catalytic activity">
    <reaction evidence="17 19">
        <text>alpha-ribazole + adenosylcob(III)inamide-GDP = adenosylcob(III)alamin + GMP + H(+)</text>
        <dbReference type="Rhea" id="RHEA:16049"/>
        <dbReference type="ChEBI" id="CHEBI:10329"/>
        <dbReference type="ChEBI" id="CHEBI:15378"/>
        <dbReference type="ChEBI" id="CHEBI:18408"/>
        <dbReference type="ChEBI" id="CHEBI:58115"/>
        <dbReference type="ChEBI" id="CHEBI:60487"/>
        <dbReference type="EC" id="2.7.8.26"/>
    </reaction>
</comment>
<accession>A0A7C4L2G6</accession>
<gene>
    <name evidence="19 20" type="primary">cobS</name>
    <name evidence="20" type="ORF">ENT17_09925</name>
</gene>
<dbReference type="GO" id="GO:0051073">
    <property type="term" value="F:adenosylcobinamide-GDP ribazoletransferase activity"/>
    <property type="evidence" value="ECO:0007669"/>
    <property type="project" value="UniProtKB-UniRule"/>
</dbReference>
<evidence type="ECO:0000256" key="17">
    <source>
        <dbReference type="ARBA" id="ARBA00048623"/>
    </source>
</evidence>
<evidence type="ECO:0000256" key="1">
    <source>
        <dbReference type="ARBA" id="ARBA00001946"/>
    </source>
</evidence>
<dbReference type="UniPathway" id="UPA00148">
    <property type="reaction ID" value="UER00238"/>
</dbReference>
<dbReference type="HAMAP" id="MF_00719">
    <property type="entry name" value="CobS"/>
    <property type="match status" value="1"/>
</dbReference>
<dbReference type="AlphaFoldDB" id="A0A7C4L2G6"/>
<evidence type="ECO:0000256" key="11">
    <source>
        <dbReference type="ARBA" id="ARBA00022842"/>
    </source>
</evidence>
<feature type="transmembrane region" description="Helical" evidence="19">
    <location>
        <begin position="33"/>
        <end position="56"/>
    </location>
</feature>
<dbReference type="InterPro" id="IPR003805">
    <property type="entry name" value="CobS"/>
</dbReference>
<keyword evidence="10 19" id="KW-0812">Transmembrane</keyword>
<comment type="caution">
    <text evidence="20">The sequence shown here is derived from an EMBL/GenBank/DDBJ whole genome shotgun (WGS) entry which is preliminary data.</text>
</comment>
<dbReference type="GO" id="GO:0005886">
    <property type="term" value="C:plasma membrane"/>
    <property type="evidence" value="ECO:0007669"/>
    <property type="project" value="UniProtKB-SubCell"/>
</dbReference>
<keyword evidence="8 19" id="KW-0169">Cobalamin biosynthesis</keyword>
<evidence type="ECO:0000256" key="9">
    <source>
        <dbReference type="ARBA" id="ARBA00022679"/>
    </source>
</evidence>
<evidence type="ECO:0000256" key="7">
    <source>
        <dbReference type="ARBA" id="ARBA00022475"/>
    </source>
</evidence>
<keyword evidence="9 19" id="KW-0808">Transferase</keyword>
<comment type="similarity">
    <text evidence="4 19">Belongs to the CobS family.</text>
</comment>
<evidence type="ECO:0000256" key="8">
    <source>
        <dbReference type="ARBA" id="ARBA00022573"/>
    </source>
</evidence>
<evidence type="ECO:0000256" key="5">
    <source>
        <dbReference type="ARBA" id="ARBA00013200"/>
    </source>
</evidence>
<name>A0A7C4L2G6_9CHLR</name>
<organism evidence="20">
    <name type="scientific">Bellilinea caldifistulae</name>
    <dbReference type="NCBI Taxonomy" id="360411"/>
    <lineage>
        <taxon>Bacteria</taxon>
        <taxon>Bacillati</taxon>
        <taxon>Chloroflexota</taxon>
        <taxon>Anaerolineae</taxon>
        <taxon>Anaerolineales</taxon>
        <taxon>Anaerolineaceae</taxon>
        <taxon>Bellilinea</taxon>
    </lineage>
</organism>
<dbReference type="GO" id="GO:0009236">
    <property type="term" value="P:cobalamin biosynthetic process"/>
    <property type="evidence" value="ECO:0007669"/>
    <property type="project" value="UniProtKB-UniRule"/>
</dbReference>